<sequence>MGYLDNMSYKEGENTQNQYNEKSKAIVDGYYICLFYEQLMIVHLDWVLQLSNYVTVSQESTHYVVLTARMFINLINDEG</sequence>
<accession>A0CHH6</accession>
<gene>
    <name evidence="1" type="ORF">GSPATT00038345001</name>
</gene>
<dbReference type="RefSeq" id="XP_001437640.1">
    <property type="nucleotide sequence ID" value="XM_001437603.1"/>
</dbReference>
<dbReference type="EMBL" id="CT868076">
    <property type="protein sequence ID" value="CAK70243.1"/>
    <property type="molecule type" value="Genomic_DNA"/>
</dbReference>
<proteinExistence type="predicted"/>
<keyword evidence="2" id="KW-1185">Reference proteome</keyword>
<reference evidence="1 2" key="1">
    <citation type="journal article" date="2006" name="Nature">
        <title>Global trends of whole-genome duplications revealed by the ciliate Paramecium tetraurelia.</title>
        <authorList>
            <consortium name="Genoscope"/>
            <person name="Aury J.-M."/>
            <person name="Jaillon O."/>
            <person name="Duret L."/>
            <person name="Noel B."/>
            <person name="Jubin C."/>
            <person name="Porcel B.M."/>
            <person name="Segurens B."/>
            <person name="Daubin V."/>
            <person name="Anthouard V."/>
            <person name="Aiach N."/>
            <person name="Arnaiz O."/>
            <person name="Billaut A."/>
            <person name="Beisson J."/>
            <person name="Blanc I."/>
            <person name="Bouhouche K."/>
            <person name="Camara F."/>
            <person name="Duharcourt S."/>
            <person name="Guigo R."/>
            <person name="Gogendeau D."/>
            <person name="Katinka M."/>
            <person name="Keller A.-M."/>
            <person name="Kissmehl R."/>
            <person name="Klotz C."/>
            <person name="Koll F."/>
            <person name="Le Moue A."/>
            <person name="Lepere C."/>
            <person name="Malinsky S."/>
            <person name="Nowacki M."/>
            <person name="Nowak J.K."/>
            <person name="Plattner H."/>
            <person name="Poulain J."/>
            <person name="Ruiz F."/>
            <person name="Serrano V."/>
            <person name="Zagulski M."/>
            <person name="Dessen P."/>
            <person name="Betermier M."/>
            <person name="Weissenbach J."/>
            <person name="Scarpelli C."/>
            <person name="Schachter V."/>
            <person name="Sperling L."/>
            <person name="Meyer E."/>
            <person name="Cohen J."/>
            <person name="Wincker P."/>
        </authorList>
    </citation>
    <scope>NUCLEOTIDE SEQUENCE [LARGE SCALE GENOMIC DNA]</scope>
    <source>
        <strain evidence="1 2">Stock d4-2</strain>
    </source>
</reference>
<name>A0CHH6_PARTE</name>
<protein>
    <submittedName>
        <fullName evidence="1">Uncharacterized protein</fullName>
    </submittedName>
</protein>
<dbReference type="KEGG" id="ptm:GSPATT00038345001"/>
<evidence type="ECO:0000313" key="2">
    <source>
        <dbReference type="Proteomes" id="UP000000600"/>
    </source>
</evidence>
<dbReference type="AlphaFoldDB" id="A0CHH6"/>
<dbReference type="Proteomes" id="UP000000600">
    <property type="component" value="Unassembled WGS sequence"/>
</dbReference>
<organism evidence="1 2">
    <name type="scientific">Paramecium tetraurelia</name>
    <dbReference type="NCBI Taxonomy" id="5888"/>
    <lineage>
        <taxon>Eukaryota</taxon>
        <taxon>Sar</taxon>
        <taxon>Alveolata</taxon>
        <taxon>Ciliophora</taxon>
        <taxon>Intramacronucleata</taxon>
        <taxon>Oligohymenophorea</taxon>
        <taxon>Peniculida</taxon>
        <taxon>Parameciidae</taxon>
        <taxon>Paramecium</taxon>
    </lineage>
</organism>
<dbReference type="InParanoid" id="A0CHH6"/>
<dbReference type="HOGENOM" id="CLU_2611177_0_0_1"/>
<dbReference type="GeneID" id="5023427"/>
<evidence type="ECO:0000313" key="1">
    <source>
        <dbReference type="EMBL" id="CAK70243.1"/>
    </source>
</evidence>